<accession>A0A0D7EPN9</accession>
<comment type="caution">
    <text evidence="1">The sequence shown here is derived from an EMBL/GenBank/DDBJ whole genome shotgun (WGS) entry which is preliminary data.</text>
</comment>
<sequence>MSAVVDYTVFDKFLRVDSWQSSHPLDDKRFFLCLQKVVEDPAFSAEAMGNYMRSAKGVDSYEHYLAQRIRDLVGKAWAVREYLQAVNETSAYEDPDVQV</sequence>
<protein>
    <submittedName>
        <fullName evidence="1">Uncharacterized protein</fullName>
    </submittedName>
</protein>
<gene>
    <name evidence="1" type="ORF">OO17_15080</name>
</gene>
<proteinExistence type="predicted"/>
<dbReference type="AlphaFoldDB" id="A0A0D7EPN9"/>
<dbReference type="EMBL" id="JXXE01000300">
    <property type="protein sequence ID" value="KIZ41427.1"/>
    <property type="molecule type" value="Genomic_DNA"/>
</dbReference>
<reference evidence="1 2" key="1">
    <citation type="submission" date="2014-11" db="EMBL/GenBank/DDBJ databases">
        <title>Genomics and ecophysiology of heterotrophic nitrogen fixing bacteria isolated from estuarine surface water.</title>
        <authorList>
            <person name="Bentzon-Tilia M."/>
            <person name="Severin I."/>
            <person name="Hansen L.H."/>
            <person name="Riemann L."/>
        </authorList>
    </citation>
    <scope>NUCLEOTIDE SEQUENCE [LARGE SCALE GENOMIC DNA]</scope>
    <source>
        <strain evidence="1 2">BAL398</strain>
    </source>
</reference>
<dbReference type="RefSeq" id="WP_044412454.1">
    <property type="nucleotide sequence ID" value="NZ_JXXE01000300.1"/>
</dbReference>
<evidence type="ECO:0000313" key="1">
    <source>
        <dbReference type="EMBL" id="KIZ41427.1"/>
    </source>
</evidence>
<name>A0A0D7EPN9_RHOPL</name>
<dbReference type="Proteomes" id="UP000032515">
    <property type="component" value="Unassembled WGS sequence"/>
</dbReference>
<organism evidence="1 2">
    <name type="scientific">Rhodopseudomonas palustris</name>
    <dbReference type="NCBI Taxonomy" id="1076"/>
    <lineage>
        <taxon>Bacteria</taxon>
        <taxon>Pseudomonadati</taxon>
        <taxon>Pseudomonadota</taxon>
        <taxon>Alphaproteobacteria</taxon>
        <taxon>Hyphomicrobiales</taxon>
        <taxon>Nitrobacteraceae</taxon>
        <taxon>Rhodopseudomonas</taxon>
    </lineage>
</organism>
<evidence type="ECO:0000313" key="2">
    <source>
        <dbReference type="Proteomes" id="UP000032515"/>
    </source>
</evidence>
<dbReference type="PATRIC" id="fig|1076.23.peg.3210"/>
<dbReference type="OrthoDB" id="8455839at2"/>